<keyword evidence="2" id="KW-1185">Reference proteome</keyword>
<dbReference type="CDD" id="cd04647">
    <property type="entry name" value="LbH_MAT_like"/>
    <property type="match status" value="1"/>
</dbReference>
<dbReference type="Pfam" id="PF00132">
    <property type="entry name" value="Hexapep"/>
    <property type="match status" value="1"/>
</dbReference>
<gene>
    <name evidence="1" type="ORF">JKA74_18595</name>
</gene>
<dbReference type="GO" id="GO:0016746">
    <property type="term" value="F:acyltransferase activity"/>
    <property type="evidence" value="ECO:0007669"/>
    <property type="project" value="UniProtKB-KW"/>
</dbReference>
<dbReference type="InterPro" id="IPR051159">
    <property type="entry name" value="Hexapeptide_acetyltransf"/>
</dbReference>
<keyword evidence="1" id="KW-0808">Transferase</keyword>
<accession>A0A934X2F9</accession>
<dbReference type="AlphaFoldDB" id="A0A934X2F9"/>
<dbReference type="SUPFAM" id="SSF51161">
    <property type="entry name" value="Trimeric LpxA-like enzymes"/>
    <property type="match status" value="1"/>
</dbReference>
<evidence type="ECO:0000313" key="1">
    <source>
        <dbReference type="EMBL" id="MBK6267061.1"/>
    </source>
</evidence>
<dbReference type="PANTHER" id="PTHR23416:SF78">
    <property type="entry name" value="LIPOPOLYSACCHARIDE BIOSYNTHESIS O-ACETYL TRANSFERASE WBBJ-RELATED"/>
    <property type="match status" value="1"/>
</dbReference>
<protein>
    <submittedName>
        <fullName evidence="1">Acyltransferase</fullName>
    </submittedName>
</protein>
<organism evidence="1 2">
    <name type="scientific">Marivirga aurantiaca</name>
    <dbReference type="NCBI Taxonomy" id="2802615"/>
    <lineage>
        <taxon>Bacteria</taxon>
        <taxon>Pseudomonadati</taxon>
        <taxon>Bacteroidota</taxon>
        <taxon>Cytophagia</taxon>
        <taxon>Cytophagales</taxon>
        <taxon>Marivirgaceae</taxon>
        <taxon>Marivirga</taxon>
    </lineage>
</organism>
<dbReference type="RefSeq" id="WP_201432746.1">
    <property type="nucleotide sequence ID" value="NZ_JAEQBW010000013.1"/>
</dbReference>
<evidence type="ECO:0000313" key="2">
    <source>
        <dbReference type="Proteomes" id="UP000611723"/>
    </source>
</evidence>
<dbReference type="Gene3D" id="2.160.10.10">
    <property type="entry name" value="Hexapeptide repeat proteins"/>
    <property type="match status" value="1"/>
</dbReference>
<dbReference type="PANTHER" id="PTHR23416">
    <property type="entry name" value="SIALIC ACID SYNTHASE-RELATED"/>
    <property type="match status" value="1"/>
</dbReference>
<sequence>MRITPRKVFNFLYSKLLYYYFKGPNIKLGRKVVFKKKPLIDIHRKATLTIGNNVVINSQNKGYHVNMFNSCKLIADRPDSVIEIGDNTRFHGSCIHSYKKVSIGKNCLIAANCQIMDGNGHDISFPNVANRINTIGGSKEVTIEDNVWLATGVIVLPGVTIGEGSIITANSVVHKDIPPMIIAGGNPIKIIKQ</sequence>
<comment type="caution">
    <text evidence="1">The sequence shown here is derived from an EMBL/GenBank/DDBJ whole genome shotgun (WGS) entry which is preliminary data.</text>
</comment>
<name>A0A934X2F9_9BACT</name>
<dbReference type="Proteomes" id="UP000611723">
    <property type="component" value="Unassembled WGS sequence"/>
</dbReference>
<dbReference type="InterPro" id="IPR011004">
    <property type="entry name" value="Trimer_LpxA-like_sf"/>
</dbReference>
<keyword evidence="1" id="KW-0012">Acyltransferase</keyword>
<proteinExistence type="predicted"/>
<dbReference type="EMBL" id="JAEQBW010000013">
    <property type="protein sequence ID" value="MBK6267061.1"/>
    <property type="molecule type" value="Genomic_DNA"/>
</dbReference>
<dbReference type="InterPro" id="IPR001451">
    <property type="entry name" value="Hexapep"/>
</dbReference>
<reference evidence="1" key="1">
    <citation type="submission" date="2021-01" db="EMBL/GenBank/DDBJ databases">
        <title>Marivirga aurantiaca sp. nov., isolated from intertidal surface sediments.</title>
        <authorList>
            <person name="Zhang M."/>
        </authorList>
    </citation>
    <scope>NUCLEOTIDE SEQUENCE</scope>
    <source>
        <strain evidence="1">S37H4</strain>
    </source>
</reference>